<keyword evidence="6" id="KW-1185">Reference proteome</keyword>
<feature type="domain" description="HTH lacI-type" evidence="4">
    <location>
        <begin position="1"/>
        <end position="55"/>
    </location>
</feature>
<dbReference type="SUPFAM" id="SSF47413">
    <property type="entry name" value="lambda repressor-like DNA-binding domains"/>
    <property type="match status" value="1"/>
</dbReference>
<dbReference type="Gene3D" id="1.10.260.40">
    <property type="entry name" value="lambda repressor-like DNA-binding domains"/>
    <property type="match status" value="1"/>
</dbReference>
<evidence type="ECO:0000256" key="2">
    <source>
        <dbReference type="ARBA" id="ARBA00023125"/>
    </source>
</evidence>
<dbReference type="EMBL" id="AP023418">
    <property type="protein sequence ID" value="BCK80420.1"/>
    <property type="molecule type" value="Genomic_DNA"/>
</dbReference>
<evidence type="ECO:0000256" key="1">
    <source>
        <dbReference type="ARBA" id="ARBA00023015"/>
    </source>
</evidence>
<dbReference type="AlphaFoldDB" id="A0A810PXN7"/>
<name>A0A810PXN7_9FIRM</name>
<dbReference type="GO" id="GO:0003700">
    <property type="term" value="F:DNA-binding transcription factor activity"/>
    <property type="evidence" value="ECO:0007669"/>
    <property type="project" value="TreeGrafter"/>
</dbReference>
<dbReference type="SUPFAM" id="SSF53822">
    <property type="entry name" value="Periplasmic binding protein-like I"/>
    <property type="match status" value="1"/>
</dbReference>
<dbReference type="CDD" id="cd01392">
    <property type="entry name" value="HTH_LacI"/>
    <property type="match status" value="1"/>
</dbReference>
<dbReference type="PRINTS" id="PR00036">
    <property type="entry name" value="HTHLACI"/>
</dbReference>
<dbReference type="InterPro" id="IPR010982">
    <property type="entry name" value="Lambda_DNA-bd_dom_sf"/>
</dbReference>
<evidence type="ECO:0000313" key="6">
    <source>
        <dbReference type="Proteomes" id="UP000681035"/>
    </source>
</evidence>
<evidence type="ECO:0000256" key="3">
    <source>
        <dbReference type="ARBA" id="ARBA00023163"/>
    </source>
</evidence>
<dbReference type="RefSeq" id="WP_213541378.1">
    <property type="nucleotide sequence ID" value="NZ_AP023418.1"/>
</dbReference>
<accession>A0A810PXN7</accession>
<protein>
    <submittedName>
        <fullName evidence="5">LacI family transcriptional regulator</fullName>
    </submittedName>
</protein>
<dbReference type="Pfam" id="PF00356">
    <property type="entry name" value="LacI"/>
    <property type="match status" value="1"/>
</dbReference>
<dbReference type="CDD" id="cd06267">
    <property type="entry name" value="PBP1_LacI_sugar_binding-like"/>
    <property type="match status" value="1"/>
</dbReference>
<keyword evidence="3" id="KW-0804">Transcription</keyword>
<reference evidence="5" key="1">
    <citation type="submission" date="2020-09" db="EMBL/GenBank/DDBJ databases">
        <title>New species isolated from human feces.</title>
        <authorList>
            <person name="Kitahara M."/>
            <person name="Shigeno Y."/>
            <person name="Shime M."/>
            <person name="Matsumoto Y."/>
            <person name="Nakamura S."/>
            <person name="Motooka D."/>
            <person name="Fukuoka S."/>
            <person name="Nishikawa H."/>
            <person name="Benno Y."/>
        </authorList>
    </citation>
    <scope>NUCLEOTIDE SEQUENCE</scope>
    <source>
        <strain evidence="5">MM50</strain>
    </source>
</reference>
<dbReference type="InterPro" id="IPR028082">
    <property type="entry name" value="Peripla_BP_I"/>
</dbReference>
<proteinExistence type="predicted"/>
<dbReference type="PROSITE" id="PS50932">
    <property type="entry name" value="HTH_LACI_2"/>
    <property type="match status" value="1"/>
</dbReference>
<keyword evidence="1" id="KW-0805">Transcription regulation</keyword>
<dbReference type="PANTHER" id="PTHR30146:SF109">
    <property type="entry name" value="HTH-TYPE TRANSCRIPTIONAL REGULATOR GALS"/>
    <property type="match status" value="1"/>
</dbReference>
<sequence length="337" mass="37688">MTIKDIARLCGVSVSTVSRVLNDRPDVSEENRRRVLEVIESSNYIPNNTARDLVKTKSDAIGLVVRGVSNPFYTDIIRAVEDSITAEGFTMVMQQIGTCDDEIKRGAMMEREKRLRGIVFLGGRSDYTPEELTVLNVPFVCCSYANQYGTLPEGSYASVSIADEEEAYRAVTELYRCGHRRIAALVARTDDRAISQLRYQGYLRALADCGLPTEEELVIRAGSFDIGDAYRATAEKLRQEADFTAVFSIADNMALGAMRALREAGRRVPEDCSVIAIDGLTMSEYFHPMLTTLCQPMEEMGRRSVEILMDMIHGRGRPRCETVRTVLRRGASVRRIN</sequence>
<dbReference type="Proteomes" id="UP000681035">
    <property type="component" value="Chromosome"/>
</dbReference>
<evidence type="ECO:0000259" key="4">
    <source>
        <dbReference type="PROSITE" id="PS50932"/>
    </source>
</evidence>
<dbReference type="Gene3D" id="3.40.50.2300">
    <property type="match status" value="2"/>
</dbReference>
<keyword evidence="2" id="KW-0238">DNA-binding</keyword>
<dbReference type="KEGG" id="vcop:MM50RIKEN_01830"/>
<dbReference type="PANTHER" id="PTHR30146">
    <property type="entry name" value="LACI-RELATED TRANSCRIPTIONAL REPRESSOR"/>
    <property type="match status" value="1"/>
</dbReference>
<evidence type="ECO:0000313" key="5">
    <source>
        <dbReference type="EMBL" id="BCK80420.1"/>
    </source>
</evidence>
<dbReference type="GO" id="GO:0000976">
    <property type="term" value="F:transcription cis-regulatory region binding"/>
    <property type="evidence" value="ECO:0007669"/>
    <property type="project" value="TreeGrafter"/>
</dbReference>
<dbReference type="InterPro" id="IPR046335">
    <property type="entry name" value="LacI/GalR-like_sensor"/>
</dbReference>
<organism evidence="5 6">
    <name type="scientific">Vescimonas coprocola</name>
    <dbReference type="NCBI Taxonomy" id="2714355"/>
    <lineage>
        <taxon>Bacteria</taxon>
        <taxon>Bacillati</taxon>
        <taxon>Bacillota</taxon>
        <taxon>Clostridia</taxon>
        <taxon>Eubacteriales</taxon>
        <taxon>Oscillospiraceae</taxon>
        <taxon>Vescimonas</taxon>
    </lineage>
</organism>
<dbReference type="SMART" id="SM00354">
    <property type="entry name" value="HTH_LACI"/>
    <property type="match status" value="1"/>
</dbReference>
<gene>
    <name evidence="5" type="ORF">MM50RIKEN_01830</name>
</gene>
<dbReference type="Pfam" id="PF13377">
    <property type="entry name" value="Peripla_BP_3"/>
    <property type="match status" value="1"/>
</dbReference>
<dbReference type="InterPro" id="IPR000843">
    <property type="entry name" value="HTH_LacI"/>
</dbReference>